<keyword evidence="2" id="KW-0812">Transmembrane</keyword>
<keyword evidence="4" id="KW-1185">Reference proteome</keyword>
<feature type="compositionally biased region" description="Polar residues" evidence="1">
    <location>
        <begin position="14"/>
        <end position="32"/>
    </location>
</feature>
<accession>A0AAD9Z9Y3</accession>
<evidence type="ECO:0000313" key="3">
    <source>
        <dbReference type="EMBL" id="KAK3173736.1"/>
    </source>
</evidence>
<keyword evidence="2" id="KW-0472">Membrane</keyword>
<feature type="transmembrane region" description="Helical" evidence="2">
    <location>
        <begin position="295"/>
        <end position="315"/>
    </location>
</feature>
<keyword evidence="2" id="KW-1133">Transmembrane helix</keyword>
<gene>
    <name evidence="3" type="ORF">OEA41_007068</name>
</gene>
<feature type="transmembrane region" description="Helical" evidence="2">
    <location>
        <begin position="230"/>
        <end position="254"/>
    </location>
</feature>
<evidence type="ECO:0000256" key="2">
    <source>
        <dbReference type="SAM" id="Phobius"/>
    </source>
</evidence>
<dbReference type="AlphaFoldDB" id="A0AAD9Z9Y3"/>
<feature type="transmembrane region" description="Helical" evidence="2">
    <location>
        <begin position="186"/>
        <end position="210"/>
    </location>
</feature>
<reference evidence="3" key="1">
    <citation type="submission" date="2022-11" db="EMBL/GenBank/DDBJ databases">
        <title>Chromosomal genome sequence assembly and mating type (MAT) locus characterization of the leprose asexual lichenized fungus Lepraria neglecta (Nyl.) Erichsen.</title>
        <authorList>
            <person name="Allen J.L."/>
            <person name="Pfeffer B."/>
        </authorList>
    </citation>
    <scope>NUCLEOTIDE SEQUENCE</scope>
    <source>
        <strain evidence="3">Allen 5258</strain>
    </source>
</reference>
<comment type="caution">
    <text evidence="3">The sequence shown here is derived from an EMBL/GenBank/DDBJ whole genome shotgun (WGS) entry which is preliminary data.</text>
</comment>
<protein>
    <submittedName>
        <fullName evidence="3">Uncharacterized protein</fullName>
    </submittedName>
</protein>
<dbReference type="Proteomes" id="UP001276659">
    <property type="component" value="Unassembled WGS sequence"/>
</dbReference>
<feature type="region of interest" description="Disordered" evidence="1">
    <location>
        <begin position="1"/>
        <end position="48"/>
    </location>
</feature>
<feature type="compositionally biased region" description="Polar residues" evidence="1">
    <location>
        <begin position="99"/>
        <end position="112"/>
    </location>
</feature>
<evidence type="ECO:0000256" key="1">
    <source>
        <dbReference type="SAM" id="MobiDB-lite"/>
    </source>
</evidence>
<proteinExistence type="predicted"/>
<organism evidence="3 4">
    <name type="scientific">Lepraria neglecta</name>
    <dbReference type="NCBI Taxonomy" id="209136"/>
    <lineage>
        <taxon>Eukaryota</taxon>
        <taxon>Fungi</taxon>
        <taxon>Dikarya</taxon>
        <taxon>Ascomycota</taxon>
        <taxon>Pezizomycotina</taxon>
        <taxon>Lecanoromycetes</taxon>
        <taxon>OSLEUM clade</taxon>
        <taxon>Lecanoromycetidae</taxon>
        <taxon>Lecanorales</taxon>
        <taxon>Lecanorineae</taxon>
        <taxon>Stereocaulaceae</taxon>
        <taxon>Lepraria</taxon>
    </lineage>
</organism>
<feature type="region of interest" description="Disordered" evidence="1">
    <location>
        <begin position="79"/>
        <end position="112"/>
    </location>
</feature>
<dbReference type="EMBL" id="JASNWA010000007">
    <property type="protein sequence ID" value="KAK3173736.1"/>
    <property type="molecule type" value="Genomic_DNA"/>
</dbReference>
<name>A0AAD9Z9Y3_9LECA</name>
<sequence length="426" mass="46250">MTSLPEPTDPLLHPQSSSLSDTSFGSRNSTVVASPASPAYQRPAHQRVNSLAEQIDSSFRSPLNQADINTAYQGHGLGISNLDEQKRSSVPRVPVGSKSDPNSPGSPLSPTTAKLAGKLYRALGSHPEEDERDSPYIPYNPSTPSLHQTFGANSELEDLNSKPQPTTRREFPCRTRRPFQAGRGSWLAATILILAIYSTIFSGIWLMIAIKKPRYGHAITTAGRLSPNTASLLCAAFAKSIELSFVTVFVAFLGQLLSTRALSRNGKGVTIAEMAMRSWVMQPGTMLTHFESVKYAAATFLGVFALLAALMAMVYTTASDALVAPKLKFGKTEELVMYGKVATSFANTYYVEAHCNTPIQSKTDNLDYQTTCISIQHAGEAYHNYMQYLTNWVGNIESGNGSTNLAQRPDPVAVRGRLPLSQHDTG</sequence>
<evidence type="ECO:0000313" key="4">
    <source>
        <dbReference type="Proteomes" id="UP001276659"/>
    </source>
</evidence>